<accession>A0A497ELJ3</accession>
<dbReference type="EMBL" id="QMQV01000214">
    <property type="protein sequence ID" value="RLE46001.1"/>
    <property type="molecule type" value="Genomic_DNA"/>
</dbReference>
<gene>
    <name evidence="1" type="ORF">DRJ31_10540</name>
</gene>
<sequence>MAEKLIAGGAWVQVQVKVDGELRALGLAQGCSFDEDWNIQQAGVLNHLGPISLDSQGYTCSITLSAFVPEAKNTLYADGGEITIEDLLPYRDDVQLDGKGRNFDQLAFVNTATQKVIRSFTGVVVASNGEQVSPNAYVIENIRFLALKRDKIS</sequence>
<evidence type="ECO:0000313" key="1">
    <source>
        <dbReference type="EMBL" id="RLE46001.1"/>
    </source>
</evidence>
<dbReference type="Proteomes" id="UP000278475">
    <property type="component" value="Unassembled WGS sequence"/>
</dbReference>
<dbReference type="AlphaFoldDB" id="A0A497ELJ3"/>
<reference evidence="1 2" key="1">
    <citation type="submission" date="2018-06" db="EMBL/GenBank/DDBJ databases">
        <title>Extensive metabolic versatility and redundancy in microbially diverse, dynamic hydrothermal sediments.</title>
        <authorList>
            <person name="Dombrowski N."/>
            <person name="Teske A."/>
            <person name="Baker B.J."/>
        </authorList>
    </citation>
    <scope>NUCLEOTIDE SEQUENCE [LARGE SCALE GENOMIC DNA]</scope>
    <source>
        <strain evidence="1">B66_G16</strain>
    </source>
</reference>
<evidence type="ECO:0000313" key="2">
    <source>
        <dbReference type="Proteomes" id="UP000278475"/>
    </source>
</evidence>
<protein>
    <submittedName>
        <fullName evidence="1">Uncharacterized protein</fullName>
    </submittedName>
</protein>
<proteinExistence type="predicted"/>
<comment type="caution">
    <text evidence="1">The sequence shown here is derived from an EMBL/GenBank/DDBJ whole genome shotgun (WGS) entry which is preliminary data.</text>
</comment>
<name>A0A497ELJ3_9CREN</name>
<organism evidence="1 2">
    <name type="scientific">Thermoproteota archaeon</name>
    <dbReference type="NCBI Taxonomy" id="2056631"/>
    <lineage>
        <taxon>Archaea</taxon>
        <taxon>Thermoproteota</taxon>
    </lineage>
</organism>